<sequence length="208" mass="23724">MEKELLPGLVLESVHNGEPIVVRNAPEGWKKLGAGNYAAVFAHSDAEDVVVKVYAPGREGWEDEVEVYRRLGDHPAYSRCYYAGEWEGRKYLVMKRLHGTTLYECVKQGIKIPKEVIDDIDAALDYARERGLHPHDVHGKNVMVADGRGIVVDVSDFLKTEPCLMWDDLKKAYNRFYMPFLSKAPVPMPDWVMNSVRKGYRLFRSAHS</sequence>
<comment type="caution">
    <text evidence="2">The sequence shown here is derived from an EMBL/GenBank/DDBJ whole genome shotgun (WGS) entry which is preliminary data.</text>
</comment>
<dbReference type="InterPro" id="IPR011009">
    <property type="entry name" value="Kinase-like_dom_sf"/>
</dbReference>
<dbReference type="PANTHER" id="PTHR37171">
    <property type="entry name" value="SERINE/THREONINE-PROTEIN KINASE YRZF-RELATED"/>
    <property type="match status" value="1"/>
</dbReference>
<dbReference type="InterPro" id="IPR052396">
    <property type="entry name" value="Meiotic_Drive_Suppr_Kinase"/>
</dbReference>
<dbReference type="PROSITE" id="PS50011">
    <property type="entry name" value="PROTEIN_KINASE_DOM"/>
    <property type="match status" value="1"/>
</dbReference>
<name>A0ABS7D594_9BACL</name>
<reference evidence="2 3" key="1">
    <citation type="submission" date="2021-07" db="EMBL/GenBank/DDBJ databases">
        <title>Paenibacillus radiodurans sp. nov., isolated from the southeastern edge of Tengger Desert.</title>
        <authorList>
            <person name="Zhang G."/>
        </authorList>
    </citation>
    <scope>NUCLEOTIDE SEQUENCE [LARGE SCALE GENOMIC DNA]</scope>
    <source>
        <strain evidence="2 3">DT7-4</strain>
    </source>
</reference>
<dbReference type="Proteomes" id="UP000812277">
    <property type="component" value="Unassembled WGS sequence"/>
</dbReference>
<dbReference type="EMBL" id="JAHZIJ010000005">
    <property type="protein sequence ID" value="MBW7475117.1"/>
    <property type="molecule type" value="Genomic_DNA"/>
</dbReference>
<dbReference type="Gene3D" id="1.10.510.10">
    <property type="entry name" value="Transferase(Phosphotransferase) domain 1"/>
    <property type="match status" value="1"/>
</dbReference>
<keyword evidence="2" id="KW-0418">Kinase</keyword>
<keyword evidence="2" id="KW-0723">Serine/threonine-protein kinase</keyword>
<feature type="domain" description="Protein kinase" evidence="1">
    <location>
        <begin position="26"/>
        <end position="208"/>
    </location>
</feature>
<evidence type="ECO:0000259" key="1">
    <source>
        <dbReference type="PROSITE" id="PS50011"/>
    </source>
</evidence>
<protein>
    <submittedName>
        <fullName evidence="2">Serine/threonine protein kinase</fullName>
    </submittedName>
</protein>
<gene>
    <name evidence="2" type="ORF">K0T92_10190</name>
</gene>
<dbReference type="SUPFAM" id="SSF56112">
    <property type="entry name" value="Protein kinase-like (PK-like)"/>
    <property type="match status" value="1"/>
</dbReference>
<dbReference type="GO" id="GO:0004674">
    <property type="term" value="F:protein serine/threonine kinase activity"/>
    <property type="evidence" value="ECO:0007669"/>
    <property type="project" value="UniProtKB-KW"/>
</dbReference>
<evidence type="ECO:0000313" key="2">
    <source>
        <dbReference type="EMBL" id="MBW7475117.1"/>
    </source>
</evidence>
<keyword evidence="2" id="KW-0808">Transferase</keyword>
<proteinExistence type="predicted"/>
<dbReference type="InterPro" id="IPR000719">
    <property type="entry name" value="Prot_kinase_dom"/>
</dbReference>
<evidence type="ECO:0000313" key="3">
    <source>
        <dbReference type="Proteomes" id="UP000812277"/>
    </source>
</evidence>
<organism evidence="2 3">
    <name type="scientific">Paenibacillus oenotherae</name>
    <dbReference type="NCBI Taxonomy" id="1435645"/>
    <lineage>
        <taxon>Bacteria</taxon>
        <taxon>Bacillati</taxon>
        <taxon>Bacillota</taxon>
        <taxon>Bacilli</taxon>
        <taxon>Bacillales</taxon>
        <taxon>Paenibacillaceae</taxon>
        <taxon>Paenibacillus</taxon>
    </lineage>
</organism>
<keyword evidence="3" id="KW-1185">Reference proteome</keyword>
<dbReference type="PANTHER" id="PTHR37171:SF1">
    <property type="entry name" value="SERINE_THREONINE-PROTEIN KINASE YRZF-RELATED"/>
    <property type="match status" value="1"/>
</dbReference>
<accession>A0ABS7D594</accession>